<dbReference type="EMBL" id="CP003614">
    <property type="protein sequence ID" value="AFZ07082.1"/>
    <property type="molecule type" value="Genomic_DNA"/>
</dbReference>
<dbReference type="Gene3D" id="3.40.50.1820">
    <property type="entry name" value="alpha/beta hydrolase"/>
    <property type="match status" value="1"/>
</dbReference>
<dbReference type="KEGG" id="oni:Osc7112_2668"/>
<keyword evidence="4" id="KW-1185">Reference proteome</keyword>
<dbReference type="OrthoDB" id="1676884at2"/>
<dbReference type="eggNOG" id="COG2931">
    <property type="taxonomic scope" value="Bacteria"/>
</dbReference>
<dbReference type="InterPro" id="IPR011049">
    <property type="entry name" value="Serralysin-like_metalloprot_C"/>
</dbReference>
<dbReference type="GO" id="GO:0005509">
    <property type="term" value="F:calcium ion binding"/>
    <property type="evidence" value="ECO:0007669"/>
    <property type="project" value="InterPro"/>
</dbReference>
<dbReference type="PANTHER" id="PTHR38340">
    <property type="entry name" value="S-LAYER PROTEIN"/>
    <property type="match status" value="1"/>
</dbReference>
<dbReference type="InterPro" id="IPR001343">
    <property type="entry name" value="Hemolysn_Ca-bd"/>
</dbReference>
<proteinExistence type="predicted"/>
<dbReference type="Proteomes" id="UP000010478">
    <property type="component" value="Chromosome"/>
</dbReference>
<name>K9VHX3_9CYAN</name>
<accession>K9VHX3</accession>
<comment type="subcellular location">
    <subcellularLocation>
        <location evidence="1">Secreted</location>
    </subcellularLocation>
</comment>
<gene>
    <name evidence="3" type="ORF">Osc7112_2668</name>
</gene>
<evidence type="ECO:0000313" key="3">
    <source>
        <dbReference type="EMBL" id="AFZ07082.1"/>
    </source>
</evidence>
<dbReference type="GO" id="GO:0005576">
    <property type="term" value="C:extracellular region"/>
    <property type="evidence" value="ECO:0007669"/>
    <property type="project" value="UniProtKB-SubCell"/>
</dbReference>
<protein>
    <submittedName>
        <fullName evidence="3">Hemolysin-type calcium-binding region</fullName>
    </submittedName>
</protein>
<dbReference type="RefSeq" id="WP_015176371.1">
    <property type="nucleotide sequence ID" value="NC_019729.1"/>
</dbReference>
<dbReference type="InterPro" id="IPR029058">
    <property type="entry name" value="AB_hydrolase_fold"/>
</dbReference>
<evidence type="ECO:0000256" key="1">
    <source>
        <dbReference type="ARBA" id="ARBA00004613"/>
    </source>
</evidence>
<reference evidence="3 4" key="1">
    <citation type="submission" date="2012-05" db="EMBL/GenBank/DDBJ databases">
        <title>Finished chromosome of genome of Oscillatoria sp. PCC 7112.</title>
        <authorList>
            <consortium name="US DOE Joint Genome Institute"/>
            <person name="Gugger M."/>
            <person name="Coursin T."/>
            <person name="Rippka R."/>
            <person name="Tandeau De Marsac N."/>
            <person name="Huntemann M."/>
            <person name="Wei C.-L."/>
            <person name="Han J."/>
            <person name="Detter J.C."/>
            <person name="Han C."/>
            <person name="Tapia R."/>
            <person name="Davenport K."/>
            <person name="Daligault H."/>
            <person name="Erkkila T."/>
            <person name="Gu W."/>
            <person name="Munk A.C.C."/>
            <person name="Teshima H."/>
            <person name="Xu Y."/>
            <person name="Chain P."/>
            <person name="Chen A."/>
            <person name="Krypides N."/>
            <person name="Mavromatis K."/>
            <person name="Markowitz V."/>
            <person name="Szeto E."/>
            <person name="Ivanova N."/>
            <person name="Mikhailova N."/>
            <person name="Ovchinnikova G."/>
            <person name="Pagani I."/>
            <person name="Pati A."/>
            <person name="Goodwin L."/>
            <person name="Peters L."/>
            <person name="Pitluck S."/>
            <person name="Woyke T."/>
            <person name="Kerfeld C."/>
        </authorList>
    </citation>
    <scope>NUCLEOTIDE SEQUENCE [LARGE SCALE GENOMIC DNA]</scope>
    <source>
        <strain evidence="3 4">PCC 7112</strain>
    </source>
</reference>
<dbReference type="Gene3D" id="2.150.10.10">
    <property type="entry name" value="Serralysin-like metalloprotease, C-terminal"/>
    <property type="match status" value="1"/>
</dbReference>
<dbReference type="Pfam" id="PF00353">
    <property type="entry name" value="HemolysinCabind"/>
    <property type="match status" value="2"/>
</dbReference>
<dbReference type="PRINTS" id="PR00313">
    <property type="entry name" value="CABNDNGRPT"/>
</dbReference>
<dbReference type="SUPFAM" id="SSF53474">
    <property type="entry name" value="alpha/beta-Hydrolases"/>
    <property type="match status" value="1"/>
</dbReference>
<keyword evidence="2" id="KW-0964">Secreted</keyword>
<organism evidence="3 4">
    <name type="scientific">Phormidium nigroviride PCC 7112</name>
    <dbReference type="NCBI Taxonomy" id="179408"/>
    <lineage>
        <taxon>Bacteria</taxon>
        <taxon>Bacillati</taxon>
        <taxon>Cyanobacteriota</taxon>
        <taxon>Cyanophyceae</taxon>
        <taxon>Oscillatoriophycideae</taxon>
        <taxon>Oscillatoriales</taxon>
        <taxon>Oscillatoriaceae</taxon>
        <taxon>Phormidium</taxon>
    </lineage>
</organism>
<evidence type="ECO:0000256" key="2">
    <source>
        <dbReference type="ARBA" id="ARBA00022525"/>
    </source>
</evidence>
<dbReference type="STRING" id="179408.Osc7112_2668"/>
<dbReference type="HOGENOM" id="CLU_476359_0_0_3"/>
<evidence type="ECO:0000313" key="4">
    <source>
        <dbReference type="Proteomes" id="UP000010478"/>
    </source>
</evidence>
<dbReference type="InterPro" id="IPR050557">
    <property type="entry name" value="RTX_toxin/Mannuronan_C5-epim"/>
</dbReference>
<dbReference type="PANTHER" id="PTHR38340:SF1">
    <property type="entry name" value="S-LAYER PROTEIN"/>
    <property type="match status" value="1"/>
</dbReference>
<dbReference type="AlphaFoldDB" id="K9VHX3"/>
<dbReference type="SUPFAM" id="SSF51120">
    <property type="entry name" value="beta-Roll"/>
    <property type="match status" value="1"/>
</dbReference>
<sequence length="572" mass="59971">MAVIDTPFLVTGGETKNPPSNAFSPSQRQINIRAPFGIPSADQWSGQKVWLLLPGFTNPADYYDPNLATAIRDANPNDTVLALDWTQVSGTKFFNIGPLGIAAGDLYRSGSWITPVANAVRDKLVEWGMPAAALNIVGNSLGAHLASDLAASFTSYGSQVSSVTALDPASNKAKDVSPYDRVNGFDTNLSNGYVRNGGTPDPIKRLDFGGAAVSRSFNGISSLAGNEAQAGTAKESFLFDFGSDPNNIPAQIAQHNGVVTAYTNLVKTDAAGNSRLATNILGLSDTRADHQFRPNFYKGDFNVSPQVHEGVIPVDAQYNPLFLVGAKLDGGINDRIIYATNRNDVLTGTGIFGKYYNNNGNHTYYFGDGDDIVSAGTGNDIISGGNGVDALGGGDGNNLIFGEAGGDFITAGTGNDTISGGAGNDNINGGNGRNTIRGDDGNDYLTGGNGTNILFGGSGNDTLGGGAGLNILRGSENNSLSSAEVDTLIGNSGQSLNTFYIGDGTRNWYSVAGGNDYAYIQRFNPDTDIILGGVNIEAQNLITQTFLWSGSELIAKIDGLWASRLQFPTRTF</sequence>